<dbReference type="PANTHER" id="PTHR43685:SF2">
    <property type="entry name" value="GLYCOSYLTRANSFERASE 2-LIKE DOMAIN-CONTAINING PROTEIN"/>
    <property type="match status" value="1"/>
</dbReference>
<keyword evidence="2" id="KW-0328">Glycosyltransferase</keyword>
<dbReference type="InterPro" id="IPR050834">
    <property type="entry name" value="Glycosyltransf_2"/>
</dbReference>
<keyword evidence="2" id="KW-0808">Transferase</keyword>
<dbReference type="RefSeq" id="WP_117550453.1">
    <property type="nucleotide sequence ID" value="NZ_JBBNGJ010000006.1"/>
</dbReference>
<dbReference type="CDD" id="cd00761">
    <property type="entry name" value="Glyco_tranf_GTA_type"/>
    <property type="match status" value="1"/>
</dbReference>
<evidence type="ECO:0000313" key="2">
    <source>
        <dbReference type="EMBL" id="MEQ2593113.1"/>
    </source>
</evidence>
<organism evidence="2 3">
    <name type="scientific">Coprococcus aceti</name>
    <dbReference type="NCBI Taxonomy" id="2981786"/>
    <lineage>
        <taxon>Bacteria</taxon>
        <taxon>Bacillati</taxon>
        <taxon>Bacillota</taxon>
        <taxon>Clostridia</taxon>
        <taxon>Lachnospirales</taxon>
        <taxon>Lachnospiraceae</taxon>
        <taxon>Coprococcus</taxon>
    </lineage>
</organism>
<reference evidence="2 3" key="1">
    <citation type="submission" date="2024-04" db="EMBL/GenBank/DDBJ databases">
        <title>Human intestinal bacterial collection.</title>
        <authorList>
            <person name="Pauvert C."/>
            <person name="Hitch T.C.A."/>
            <person name="Clavel T."/>
        </authorList>
    </citation>
    <scope>NUCLEOTIDE SEQUENCE [LARGE SCALE GENOMIC DNA]</scope>
    <source>
        <strain evidence="2 3">CLA-AA-H181</strain>
    </source>
</reference>
<dbReference type="InterPro" id="IPR029044">
    <property type="entry name" value="Nucleotide-diphossugar_trans"/>
</dbReference>
<dbReference type="EMBL" id="JBBNGJ010000006">
    <property type="protein sequence ID" value="MEQ2593113.1"/>
    <property type="molecule type" value="Genomic_DNA"/>
</dbReference>
<dbReference type="SUPFAM" id="SSF53448">
    <property type="entry name" value="Nucleotide-diphospho-sugar transferases"/>
    <property type="match status" value="1"/>
</dbReference>
<dbReference type="Gene3D" id="3.90.550.10">
    <property type="entry name" value="Spore Coat Polysaccharide Biosynthesis Protein SpsA, Chain A"/>
    <property type="match status" value="1"/>
</dbReference>
<dbReference type="InterPro" id="IPR001173">
    <property type="entry name" value="Glyco_trans_2-like"/>
</dbReference>
<dbReference type="GO" id="GO:0016757">
    <property type="term" value="F:glycosyltransferase activity"/>
    <property type="evidence" value="ECO:0007669"/>
    <property type="project" value="UniProtKB-KW"/>
</dbReference>
<evidence type="ECO:0000313" key="3">
    <source>
        <dbReference type="Proteomes" id="UP001494672"/>
    </source>
</evidence>
<dbReference type="PANTHER" id="PTHR43685">
    <property type="entry name" value="GLYCOSYLTRANSFERASE"/>
    <property type="match status" value="1"/>
</dbReference>
<evidence type="ECO:0000259" key="1">
    <source>
        <dbReference type="Pfam" id="PF00535"/>
    </source>
</evidence>
<dbReference type="Proteomes" id="UP001494672">
    <property type="component" value="Unassembled WGS sequence"/>
</dbReference>
<accession>A0ABV1ICM2</accession>
<name>A0ABV1ICM2_9FIRM</name>
<protein>
    <submittedName>
        <fullName evidence="2">Glycosyltransferase family 2 protein</fullName>
        <ecNumber evidence="2">2.4.-.-</ecNumber>
    </submittedName>
</protein>
<dbReference type="Pfam" id="PF00535">
    <property type="entry name" value="Glycos_transf_2"/>
    <property type="match status" value="1"/>
</dbReference>
<dbReference type="EC" id="2.4.-.-" evidence="2"/>
<comment type="caution">
    <text evidence="2">The sequence shown here is derived from an EMBL/GenBank/DDBJ whole genome shotgun (WGS) entry which is preliminary data.</text>
</comment>
<sequence length="277" mass="31623">MISVVMPAYNRENIIKEAINSVLGQTYEDIELIVVDDGSTDQTSKVVREIEDPRLKYFYQENAGACAARNKGVELSQGELVAFHDSDDIWHQDKLEKQIKVMETSGADLVFCKLVKYYANGKTQLLPDSISEGFLNPVENLFGIGTQSLLAKKEVFEKCPFDTSMPRFQEFEMLVRIAEKYRIYCLDDGLVDYKIGNDSISSNPEKLYKACDLILQKHPSFQKKYPKMMHVMASALQDAGNELKKSGKNNYKKFYDKSLEYDSSLKRKISIYIKGII</sequence>
<gene>
    <name evidence="2" type="ORF">AAAU18_09360</name>
</gene>
<keyword evidence="3" id="KW-1185">Reference proteome</keyword>
<feature type="domain" description="Glycosyltransferase 2-like" evidence="1">
    <location>
        <begin position="3"/>
        <end position="130"/>
    </location>
</feature>
<proteinExistence type="predicted"/>